<keyword evidence="3" id="KW-1185">Reference proteome</keyword>
<dbReference type="GO" id="GO:0016706">
    <property type="term" value="F:2-oxoglutarate-dependent dioxygenase activity"/>
    <property type="evidence" value="ECO:0007669"/>
    <property type="project" value="UniProtKB-ARBA"/>
</dbReference>
<comment type="cofactor">
    <cofactor evidence="1">
        <name>Fe(2+)</name>
        <dbReference type="ChEBI" id="CHEBI:29033"/>
    </cofactor>
</comment>
<keyword evidence="2" id="KW-0560">Oxidoreductase</keyword>
<gene>
    <name evidence="2" type="ORF">NJQ99_03820</name>
</gene>
<reference evidence="2" key="1">
    <citation type="submission" date="2022-06" db="EMBL/GenBank/DDBJ databases">
        <title>Isolation and Genomics of Futiania mangrovii gen. nov., sp. nov., a Rare and Metabolically-versatile member in the Class Alphaproteobacteria.</title>
        <authorList>
            <person name="Liu L."/>
            <person name="Huang W.-C."/>
            <person name="Pan J."/>
            <person name="Li J."/>
            <person name="Huang Y."/>
            <person name="Du H."/>
            <person name="Liu Y."/>
            <person name="Li M."/>
        </authorList>
    </citation>
    <scope>NUCLEOTIDE SEQUENCE</scope>
    <source>
        <strain evidence="2">FT118</strain>
    </source>
</reference>
<comment type="caution">
    <text evidence="2">The sequence shown here is derived from an EMBL/GenBank/DDBJ whole genome shotgun (WGS) entry which is preliminary data.</text>
</comment>
<dbReference type="Pfam" id="PF05721">
    <property type="entry name" value="PhyH"/>
    <property type="match status" value="1"/>
</dbReference>
<proteinExistence type="predicted"/>
<sequence length="273" mass="30610">MQLTPEQIAEYNDKGYVLVPNLLDAEELAVLDEAVREVGQRDGPEVKREKNGEPHVVYGMHLIDERFRALSRHPRLVKLAEQILGNHIYVHQSRVNVKQMGGAIVDWHQDFGTYHRVDGVPEPKGLMISILLDEVTACNAPLMLVPHTQHAGIVQEARVNTEAEDHDAAAKYRYDIPLETLDALIRENGLEAITGPAGSVLFMNMNVVHGSTVNITPLRRVILYLNVCTVDNRGETFARPEYLAARDFSPIVPLDEDCLHRFRKAEAAKEGAR</sequence>
<dbReference type="SUPFAM" id="SSF51197">
    <property type="entry name" value="Clavaminate synthase-like"/>
    <property type="match status" value="1"/>
</dbReference>
<protein>
    <submittedName>
        <fullName evidence="2">Phytanoyl-CoA dioxygenase family protein</fullName>
    </submittedName>
</protein>
<evidence type="ECO:0000313" key="2">
    <source>
        <dbReference type="EMBL" id="MCP1335529.1"/>
    </source>
</evidence>
<dbReference type="PANTHER" id="PTHR20883:SF48">
    <property type="entry name" value="ECTOINE DIOXYGENASE"/>
    <property type="match status" value="1"/>
</dbReference>
<dbReference type="PANTHER" id="PTHR20883">
    <property type="entry name" value="PHYTANOYL-COA DIOXYGENASE DOMAIN CONTAINING 1"/>
    <property type="match status" value="1"/>
</dbReference>
<evidence type="ECO:0000256" key="1">
    <source>
        <dbReference type="ARBA" id="ARBA00001954"/>
    </source>
</evidence>
<keyword evidence="2" id="KW-0223">Dioxygenase</keyword>
<name>A0A9J6PAR5_9PROT</name>
<dbReference type="GO" id="GO:0005506">
    <property type="term" value="F:iron ion binding"/>
    <property type="evidence" value="ECO:0007669"/>
    <property type="project" value="UniProtKB-ARBA"/>
</dbReference>
<dbReference type="Proteomes" id="UP001055804">
    <property type="component" value="Unassembled WGS sequence"/>
</dbReference>
<accession>A0A9J6PAR5</accession>
<dbReference type="AlphaFoldDB" id="A0A9J6PAR5"/>
<evidence type="ECO:0000313" key="3">
    <source>
        <dbReference type="Proteomes" id="UP001055804"/>
    </source>
</evidence>
<dbReference type="InterPro" id="IPR008775">
    <property type="entry name" value="Phytyl_CoA_dOase-like"/>
</dbReference>
<dbReference type="RefSeq" id="WP_269331470.1">
    <property type="nucleotide sequence ID" value="NZ_JAMZFT010000001.1"/>
</dbReference>
<organism evidence="2 3">
    <name type="scientific">Futiania mangrovi</name>
    <dbReference type="NCBI Taxonomy" id="2959716"/>
    <lineage>
        <taxon>Bacteria</taxon>
        <taxon>Pseudomonadati</taxon>
        <taxon>Pseudomonadota</taxon>
        <taxon>Alphaproteobacteria</taxon>
        <taxon>Futianiales</taxon>
        <taxon>Futianiaceae</taxon>
        <taxon>Futiania</taxon>
    </lineage>
</organism>
<dbReference type="Gene3D" id="2.60.120.620">
    <property type="entry name" value="q2cbj1_9rhob like domain"/>
    <property type="match status" value="1"/>
</dbReference>
<dbReference type="EMBL" id="JAMZFT010000001">
    <property type="protein sequence ID" value="MCP1335529.1"/>
    <property type="molecule type" value="Genomic_DNA"/>
</dbReference>